<name>A0A3L6F2F4_MAIZE</name>
<evidence type="ECO:0000313" key="1">
    <source>
        <dbReference type="EMBL" id="PWZ27295.1"/>
    </source>
</evidence>
<proteinExistence type="predicted"/>
<gene>
    <name evidence="1" type="ORF">Zm00014a_005874</name>
</gene>
<accession>A0A3L6F2F4</accession>
<dbReference type="EMBL" id="NCVQ01000005">
    <property type="protein sequence ID" value="PWZ27295.1"/>
    <property type="molecule type" value="Genomic_DNA"/>
</dbReference>
<protein>
    <submittedName>
        <fullName evidence="1">Uncharacterized protein</fullName>
    </submittedName>
</protein>
<sequence>MILPTVDCFGRAPVKSEYKHALCVKKLIYYSLHSFLFVADSKTEVVFDCTGTAHK</sequence>
<dbReference type="Proteomes" id="UP000251960">
    <property type="component" value="Chromosome 4"/>
</dbReference>
<organism evidence="1">
    <name type="scientific">Zea mays</name>
    <name type="common">Maize</name>
    <dbReference type="NCBI Taxonomy" id="4577"/>
    <lineage>
        <taxon>Eukaryota</taxon>
        <taxon>Viridiplantae</taxon>
        <taxon>Streptophyta</taxon>
        <taxon>Embryophyta</taxon>
        <taxon>Tracheophyta</taxon>
        <taxon>Spermatophyta</taxon>
        <taxon>Magnoliopsida</taxon>
        <taxon>Liliopsida</taxon>
        <taxon>Poales</taxon>
        <taxon>Poaceae</taxon>
        <taxon>PACMAD clade</taxon>
        <taxon>Panicoideae</taxon>
        <taxon>Andropogonodae</taxon>
        <taxon>Andropogoneae</taxon>
        <taxon>Tripsacinae</taxon>
        <taxon>Zea</taxon>
    </lineage>
</organism>
<comment type="caution">
    <text evidence="1">The sequence shown here is derived from an EMBL/GenBank/DDBJ whole genome shotgun (WGS) entry which is preliminary data.</text>
</comment>
<reference evidence="1" key="1">
    <citation type="journal article" date="2018" name="Nat. Genet.">
        <title>Extensive intraspecific gene order and gene structural variations between Mo17 and other maize genomes.</title>
        <authorList>
            <person name="Sun S."/>
            <person name="Zhou Y."/>
            <person name="Chen J."/>
            <person name="Shi J."/>
            <person name="Zhao H."/>
            <person name="Zhao H."/>
            <person name="Song W."/>
            <person name="Zhang M."/>
            <person name="Cui Y."/>
            <person name="Dong X."/>
            <person name="Liu H."/>
            <person name="Ma X."/>
            <person name="Jiao Y."/>
            <person name="Wang B."/>
            <person name="Wei X."/>
            <person name="Stein J.C."/>
            <person name="Glaubitz J.C."/>
            <person name="Lu F."/>
            <person name="Yu G."/>
            <person name="Liang C."/>
            <person name="Fengler K."/>
            <person name="Li B."/>
            <person name="Rafalski A."/>
            <person name="Schnable P.S."/>
            <person name="Ware D.H."/>
            <person name="Buckler E.S."/>
            <person name="Lai J."/>
        </authorList>
    </citation>
    <scope>NUCLEOTIDE SEQUENCE [LARGE SCALE GENOMIC DNA]</scope>
    <source>
        <tissue evidence="1">Seedling</tissue>
    </source>
</reference>
<dbReference type="AlphaFoldDB" id="A0A3L6F2F4"/>